<name>A0A511V4C6_9BACL</name>
<dbReference type="GO" id="GO:1900376">
    <property type="term" value="P:regulation of secondary metabolite biosynthetic process"/>
    <property type="evidence" value="ECO:0007669"/>
    <property type="project" value="TreeGrafter"/>
</dbReference>
<dbReference type="InterPro" id="IPR043135">
    <property type="entry name" value="Fur_C"/>
</dbReference>
<evidence type="ECO:0000256" key="1">
    <source>
        <dbReference type="ARBA" id="ARBA00007957"/>
    </source>
</evidence>
<dbReference type="EMBL" id="BJXX01000016">
    <property type="protein sequence ID" value="GEN32951.1"/>
    <property type="molecule type" value="Genomic_DNA"/>
</dbReference>
<keyword evidence="9" id="KW-1185">Reference proteome</keyword>
<dbReference type="Gene3D" id="3.30.1490.190">
    <property type="match status" value="1"/>
</dbReference>
<evidence type="ECO:0000313" key="8">
    <source>
        <dbReference type="EMBL" id="GEN32951.1"/>
    </source>
</evidence>
<keyword evidence="3 7" id="KW-0862">Zinc</keyword>
<proteinExistence type="inferred from homology"/>
<feature type="binding site" evidence="7">
    <location>
        <position position="136"/>
    </location>
    <ligand>
        <name>Zn(2+)</name>
        <dbReference type="ChEBI" id="CHEBI:29105"/>
    </ligand>
</feature>
<accession>A0A511V4C6</accession>
<keyword evidence="5" id="KW-0238">DNA-binding</keyword>
<evidence type="ECO:0000256" key="7">
    <source>
        <dbReference type="PIRSR" id="PIRSR602481-1"/>
    </source>
</evidence>
<dbReference type="GO" id="GO:0045892">
    <property type="term" value="P:negative regulation of DNA-templated transcription"/>
    <property type="evidence" value="ECO:0007669"/>
    <property type="project" value="TreeGrafter"/>
</dbReference>
<keyword evidence="2" id="KW-0678">Repressor</keyword>
<feature type="binding site" evidence="7">
    <location>
        <position position="97"/>
    </location>
    <ligand>
        <name>Zn(2+)</name>
        <dbReference type="ChEBI" id="CHEBI:29105"/>
    </ligand>
</feature>
<keyword evidence="7" id="KW-0479">Metal-binding</keyword>
<comment type="caution">
    <text evidence="8">The sequence shown here is derived from an EMBL/GenBank/DDBJ whole genome shotgun (WGS) entry which is preliminary data.</text>
</comment>
<evidence type="ECO:0000256" key="2">
    <source>
        <dbReference type="ARBA" id="ARBA00022491"/>
    </source>
</evidence>
<dbReference type="OrthoDB" id="8659436at2"/>
<comment type="similarity">
    <text evidence="1">Belongs to the Fur family.</text>
</comment>
<feature type="binding site" evidence="7">
    <location>
        <position position="133"/>
    </location>
    <ligand>
        <name>Zn(2+)</name>
        <dbReference type="ChEBI" id="CHEBI:29105"/>
    </ligand>
</feature>
<dbReference type="Pfam" id="PF01475">
    <property type="entry name" value="FUR"/>
    <property type="match status" value="1"/>
</dbReference>
<dbReference type="SUPFAM" id="SSF46785">
    <property type="entry name" value="Winged helix' DNA-binding domain"/>
    <property type="match status" value="1"/>
</dbReference>
<sequence length="150" mass="17328">MDGNIIDTVMARIKERGGRVTVQRLAIINVLMRLDHPTAEEIYHFMQDDFPTLSFTTVYNTLKSLKELGVVHEHYQDERSRFEITEKPHHHFHCMKCDKLVDIEPDKISVDLDPDIKAAFSPLESKVILEGICQSCREHDRASLEDGRPL</sequence>
<gene>
    <name evidence="8" type="ORF">ADA01nite_04110</name>
</gene>
<dbReference type="PANTHER" id="PTHR33202">
    <property type="entry name" value="ZINC UPTAKE REGULATION PROTEIN"/>
    <property type="match status" value="1"/>
</dbReference>
<evidence type="ECO:0000256" key="3">
    <source>
        <dbReference type="ARBA" id="ARBA00022833"/>
    </source>
</evidence>
<dbReference type="Proteomes" id="UP000321157">
    <property type="component" value="Unassembled WGS sequence"/>
</dbReference>
<dbReference type="InterPro" id="IPR002481">
    <property type="entry name" value="FUR"/>
</dbReference>
<dbReference type="Gene3D" id="1.10.10.10">
    <property type="entry name" value="Winged helix-like DNA-binding domain superfamily/Winged helix DNA-binding domain"/>
    <property type="match status" value="1"/>
</dbReference>
<reference evidence="8 9" key="1">
    <citation type="submission" date="2019-07" db="EMBL/GenBank/DDBJ databases">
        <title>Whole genome shotgun sequence of Aneurinibacillus danicus NBRC 102444.</title>
        <authorList>
            <person name="Hosoyama A."/>
            <person name="Uohara A."/>
            <person name="Ohji S."/>
            <person name="Ichikawa N."/>
        </authorList>
    </citation>
    <scope>NUCLEOTIDE SEQUENCE [LARGE SCALE GENOMIC DNA]</scope>
    <source>
        <strain evidence="8 9">NBRC 102444</strain>
    </source>
</reference>
<dbReference type="GO" id="GO:0003700">
    <property type="term" value="F:DNA-binding transcription factor activity"/>
    <property type="evidence" value="ECO:0007669"/>
    <property type="project" value="InterPro"/>
</dbReference>
<dbReference type="CDD" id="cd07153">
    <property type="entry name" value="Fur_like"/>
    <property type="match status" value="1"/>
</dbReference>
<dbReference type="GO" id="GO:0008270">
    <property type="term" value="F:zinc ion binding"/>
    <property type="evidence" value="ECO:0007669"/>
    <property type="project" value="TreeGrafter"/>
</dbReference>
<dbReference type="InterPro" id="IPR036388">
    <property type="entry name" value="WH-like_DNA-bd_sf"/>
</dbReference>
<keyword evidence="4" id="KW-0805">Transcription regulation</keyword>
<dbReference type="AlphaFoldDB" id="A0A511V4C6"/>
<evidence type="ECO:0000256" key="5">
    <source>
        <dbReference type="ARBA" id="ARBA00023125"/>
    </source>
</evidence>
<evidence type="ECO:0000256" key="4">
    <source>
        <dbReference type="ARBA" id="ARBA00023015"/>
    </source>
</evidence>
<comment type="cofactor">
    <cofactor evidence="7">
        <name>Zn(2+)</name>
        <dbReference type="ChEBI" id="CHEBI:29105"/>
    </cofactor>
    <text evidence="7">Binds 1 zinc ion per subunit.</text>
</comment>
<protein>
    <submittedName>
        <fullName evidence="8">Transcriptional repressor</fullName>
    </submittedName>
</protein>
<keyword evidence="6" id="KW-0804">Transcription</keyword>
<evidence type="ECO:0000313" key="9">
    <source>
        <dbReference type="Proteomes" id="UP000321157"/>
    </source>
</evidence>
<feature type="binding site" evidence="7">
    <location>
        <position position="94"/>
    </location>
    <ligand>
        <name>Zn(2+)</name>
        <dbReference type="ChEBI" id="CHEBI:29105"/>
    </ligand>
</feature>
<organism evidence="8 9">
    <name type="scientific">Aneurinibacillus danicus</name>
    <dbReference type="NCBI Taxonomy" id="267746"/>
    <lineage>
        <taxon>Bacteria</taxon>
        <taxon>Bacillati</taxon>
        <taxon>Bacillota</taxon>
        <taxon>Bacilli</taxon>
        <taxon>Bacillales</taxon>
        <taxon>Paenibacillaceae</taxon>
        <taxon>Aneurinibacillus group</taxon>
        <taxon>Aneurinibacillus</taxon>
    </lineage>
</organism>
<evidence type="ECO:0000256" key="6">
    <source>
        <dbReference type="ARBA" id="ARBA00023163"/>
    </source>
</evidence>
<dbReference type="GO" id="GO:0000976">
    <property type="term" value="F:transcription cis-regulatory region binding"/>
    <property type="evidence" value="ECO:0007669"/>
    <property type="project" value="TreeGrafter"/>
</dbReference>
<dbReference type="InterPro" id="IPR036390">
    <property type="entry name" value="WH_DNA-bd_sf"/>
</dbReference>
<dbReference type="PANTHER" id="PTHR33202:SF7">
    <property type="entry name" value="FERRIC UPTAKE REGULATION PROTEIN"/>
    <property type="match status" value="1"/>
</dbReference>